<evidence type="ECO:0000313" key="2">
    <source>
        <dbReference type="EMBL" id="KAF4306291.1"/>
    </source>
</evidence>
<dbReference type="EMBL" id="WWBZ02000033">
    <property type="protein sequence ID" value="KAF4306291.1"/>
    <property type="molecule type" value="Genomic_DNA"/>
</dbReference>
<dbReference type="GO" id="GO:0003959">
    <property type="term" value="F:NADPH dehydrogenase activity"/>
    <property type="evidence" value="ECO:0007669"/>
    <property type="project" value="TreeGrafter"/>
</dbReference>
<proteinExistence type="predicted"/>
<dbReference type="AlphaFoldDB" id="A0A8H4IRS3"/>
<dbReference type="FunFam" id="3.20.20.70:FF:000138">
    <property type="entry name" value="NADPH dehydrogenase 1"/>
    <property type="match status" value="1"/>
</dbReference>
<evidence type="ECO:0000313" key="3">
    <source>
        <dbReference type="Proteomes" id="UP000572817"/>
    </source>
</evidence>
<name>A0A8H4IRS3_9PEZI</name>
<dbReference type="CDD" id="cd02933">
    <property type="entry name" value="OYE_like_FMN"/>
    <property type="match status" value="1"/>
</dbReference>
<keyword evidence="3" id="KW-1185">Reference proteome</keyword>
<dbReference type="PANTHER" id="PTHR22893">
    <property type="entry name" value="NADH OXIDOREDUCTASE-RELATED"/>
    <property type="match status" value="1"/>
</dbReference>
<dbReference type="GO" id="GO:0010181">
    <property type="term" value="F:FMN binding"/>
    <property type="evidence" value="ECO:0007669"/>
    <property type="project" value="InterPro"/>
</dbReference>
<feature type="domain" description="NADH:flavin oxidoreductase/NADH oxidase N-terminal" evidence="1">
    <location>
        <begin position="6"/>
        <end position="350"/>
    </location>
</feature>
<dbReference type="InterPro" id="IPR045247">
    <property type="entry name" value="Oye-like"/>
</dbReference>
<comment type="caution">
    <text evidence="2">The sequence shown here is derived from an EMBL/GenBank/DDBJ whole genome shotgun (WGS) entry which is preliminary data.</text>
</comment>
<sequence>MAENSKLFTPIKVGSSQLEHRVVMAPLTRFRATDEHVPTDTMKQYYAQRAVVPGTLILSEATFITARAGGYANIPGLWTEEQLAGWKKITDAVHAKGSKIWVQLWALGRAAWPDPEGSGGAVKNEDFDFKNNFVSASDVPMAAGLPAPRPLTEEEIHSYINDYATAAKNAVEKAGFDGVEIHGAHGYLIDQFTQDVSNKRTDSWGGSVENRARFAIEVSKAVVQAVGAEKTGIRLSPFSNFQGMRMTMDKIAPQLSYLISELHKLQLSYLHLVEPRVAGVIDRDPQGETLQFALQAWGNDKPLLIAGGFTPESAKNAVETTYKDYDVAIVFGRRFISTPDLVYRVKKGIEWADYDRFTFYINQKAGDKCEPGYVDYPFSKEYIEEFGKPAEAV</sequence>
<organism evidence="2 3">
    <name type="scientific">Botryosphaeria dothidea</name>
    <dbReference type="NCBI Taxonomy" id="55169"/>
    <lineage>
        <taxon>Eukaryota</taxon>
        <taxon>Fungi</taxon>
        <taxon>Dikarya</taxon>
        <taxon>Ascomycota</taxon>
        <taxon>Pezizomycotina</taxon>
        <taxon>Dothideomycetes</taxon>
        <taxon>Dothideomycetes incertae sedis</taxon>
        <taxon>Botryosphaeriales</taxon>
        <taxon>Botryosphaeriaceae</taxon>
        <taxon>Botryosphaeria</taxon>
    </lineage>
</organism>
<dbReference type="InterPro" id="IPR001155">
    <property type="entry name" value="OxRdtase_FMN_N"/>
</dbReference>
<gene>
    <name evidence="2" type="ORF">GTA08_BOTSDO05273</name>
</gene>
<dbReference type="PANTHER" id="PTHR22893:SF91">
    <property type="entry name" value="NADPH DEHYDROGENASE 2-RELATED"/>
    <property type="match status" value="1"/>
</dbReference>
<evidence type="ECO:0000259" key="1">
    <source>
        <dbReference type="Pfam" id="PF00724"/>
    </source>
</evidence>
<dbReference type="Proteomes" id="UP000572817">
    <property type="component" value="Unassembled WGS sequence"/>
</dbReference>
<dbReference type="OrthoDB" id="276546at2759"/>
<dbReference type="SUPFAM" id="SSF51395">
    <property type="entry name" value="FMN-linked oxidoreductases"/>
    <property type="match status" value="1"/>
</dbReference>
<dbReference type="Gene3D" id="3.20.20.70">
    <property type="entry name" value="Aldolase class I"/>
    <property type="match status" value="1"/>
</dbReference>
<reference evidence="2" key="1">
    <citation type="submission" date="2020-04" db="EMBL/GenBank/DDBJ databases">
        <title>Genome Assembly and Annotation of Botryosphaeria dothidea sdau 11-99, a Latent Pathogen of Apple Fruit Ring Rot in China.</title>
        <authorList>
            <person name="Yu C."/>
            <person name="Diao Y."/>
            <person name="Lu Q."/>
            <person name="Zhao J."/>
            <person name="Cui S."/>
            <person name="Peng C."/>
            <person name="He B."/>
            <person name="Liu H."/>
        </authorList>
    </citation>
    <scope>NUCLEOTIDE SEQUENCE [LARGE SCALE GENOMIC DNA]</scope>
    <source>
        <strain evidence="2">Sdau11-99</strain>
    </source>
</reference>
<accession>A0A8H4IRS3</accession>
<dbReference type="Pfam" id="PF00724">
    <property type="entry name" value="Oxidored_FMN"/>
    <property type="match status" value="1"/>
</dbReference>
<dbReference type="InterPro" id="IPR013785">
    <property type="entry name" value="Aldolase_TIM"/>
</dbReference>
<protein>
    <submittedName>
        <fullName evidence="2">NADH:flavin oxidoreductase NADH oxidase family protein</fullName>
    </submittedName>
</protein>